<name>A0A2T3AFG7_9PEZI</name>
<dbReference type="GO" id="GO:0005634">
    <property type="term" value="C:nucleus"/>
    <property type="evidence" value="ECO:0007669"/>
    <property type="project" value="TreeGrafter"/>
</dbReference>
<dbReference type="OrthoDB" id="341898at2759"/>
<feature type="compositionally biased region" description="Low complexity" evidence="2">
    <location>
        <begin position="551"/>
        <end position="562"/>
    </location>
</feature>
<dbReference type="AlphaFoldDB" id="A0A2T3AFG7"/>
<feature type="compositionally biased region" description="Polar residues" evidence="2">
    <location>
        <begin position="486"/>
        <end position="496"/>
    </location>
</feature>
<dbReference type="PANTHER" id="PTHR16487">
    <property type="entry name" value="PPP4R2-RELATED PROTEIN"/>
    <property type="match status" value="1"/>
</dbReference>
<dbReference type="GO" id="GO:0030289">
    <property type="term" value="C:protein phosphatase 4 complex"/>
    <property type="evidence" value="ECO:0007669"/>
    <property type="project" value="InterPro"/>
</dbReference>
<feature type="compositionally biased region" description="Polar residues" evidence="2">
    <location>
        <begin position="529"/>
        <end position="541"/>
    </location>
</feature>
<feature type="compositionally biased region" description="Low complexity" evidence="2">
    <location>
        <begin position="58"/>
        <end position="69"/>
    </location>
</feature>
<gene>
    <name evidence="3" type="ORF">BD289DRAFT_136058</name>
</gene>
<feature type="region of interest" description="Disordered" evidence="2">
    <location>
        <begin position="280"/>
        <end position="362"/>
    </location>
</feature>
<sequence>MAATMQMESSDEATLRSLAAGDSMDYSTWPLLLATIVSRIDKIAHHDFPIPRLPQPAAPAASSSSVPEPRFLAPLPSSPEPNVPSSSVDRGSEHTTPIANSVESSQEETNKENAAPGPPLSDAQPSSPAAEQHPPPLPSSGSQPAGTEPASDVLPPQITAMLAEITGILNETFHTYPPHTIQRLAELVLEPRRHYRSLPSYLHAVDRIVHVTSGNNIYPLPPAIPDMSHMSVNGVTDAHDDGSVDGRPSSAAVWASSSIGAPIGSDEALGGALLSPIPWLMRPTTNGDDAESDTGSEPGSFGANEISPSSVGGALASSHQQQQNSSVSQHRPGQGQGQQHFERQVRTESTETIEGPNGMGSIETVTVSINGISSLGAAQQQRVITQGELIRQEQRSGTGPAGQSTRGGPVVATVSSATEELSSSPSSTPEDAENDTTMTEGDGEDDEDKNDVMVPSTSATAETGARGPSAATNDNALEKPDEEMTGDNTPSESSSEGPVILTPASTEREASGEPTQQSVLAVAGDRASIKTTTGTKASQKSDAIGQDKLESLPSASQQPSLPEDMDAEPTSPSKSIVSTTPSLGKREAENDLDDELDSKRLKGSPKNEDDVNKKGEDTKADDGVMAEGPQSENTEPTAAKAASPLEPQQSSMDESSAPKIASILTHLGADADADDTDSLTAQAPASPPPQLPPGSNEIIPAITNTTGAIAAKSASTSTDIAAKAEAEPESDGNADADTDAEPNLQIEQEEKAAAVAAEAEADAKALKEDKDKMAEKEKGDGDEAGNSTAAT</sequence>
<proteinExistence type="inferred from homology"/>
<dbReference type="Proteomes" id="UP000241462">
    <property type="component" value="Unassembled WGS sequence"/>
</dbReference>
<feature type="region of interest" description="Disordered" evidence="2">
    <location>
        <begin position="55"/>
        <end position="153"/>
    </location>
</feature>
<evidence type="ECO:0008006" key="5">
    <source>
        <dbReference type="Google" id="ProtNLM"/>
    </source>
</evidence>
<dbReference type="InParanoid" id="A0A2T3AFG7"/>
<dbReference type="Pfam" id="PF09184">
    <property type="entry name" value="PPP4R2"/>
    <property type="match status" value="1"/>
</dbReference>
<feature type="compositionally biased region" description="Low complexity" evidence="2">
    <location>
        <begin position="317"/>
        <end position="329"/>
    </location>
</feature>
<feature type="region of interest" description="Disordered" evidence="2">
    <location>
        <begin position="386"/>
        <end position="791"/>
    </location>
</feature>
<feature type="compositionally biased region" description="Polar residues" evidence="2">
    <location>
        <begin position="702"/>
        <end position="719"/>
    </location>
</feature>
<protein>
    <recommendedName>
        <fullName evidence="5">PPP4R2-domain-containing protein</fullName>
    </recommendedName>
</protein>
<feature type="compositionally biased region" description="Polar residues" evidence="2">
    <location>
        <begin position="395"/>
        <end position="406"/>
    </location>
</feature>
<evidence type="ECO:0000256" key="2">
    <source>
        <dbReference type="SAM" id="MobiDB-lite"/>
    </source>
</evidence>
<dbReference type="EMBL" id="KZ678397">
    <property type="protein sequence ID" value="PSR94520.1"/>
    <property type="molecule type" value="Genomic_DNA"/>
</dbReference>
<feature type="compositionally biased region" description="Basic and acidic residues" evidence="2">
    <location>
        <begin position="761"/>
        <end position="781"/>
    </location>
</feature>
<organism evidence="3 4">
    <name type="scientific">Coniella lustricola</name>
    <dbReference type="NCBI Taxonomy" id="2025994"/>
    <lineage>
        <taxon>Eukaryota</taxon>
        <taxon>Fungi</taxon>
        <taxon>Dikarya</taxon>
        <taxon>Ascomycota</taxon>
        <taxon>Pezizomycotina</taxon>
        <taxon>Sordariomycetes</taxon>
        <taxon>Sordariomycetidae</taxon>
        <taxon>Diaporthales</taxon>
        <taxon>Schizoparmaceae</taxon>
        <taxon>Coniella</taxon>
    </lineage>
</organism>
<feature type="compositionally biased region" description="Polar residues" evidence="2">
    <location>
        <begin position="94"/>
        <end position="104"/>
    </location>
</feature>
<accession>A0A2T3AFG7</accession>
<dbReference type="GO" id="GO:0019888">
    <property type="term" value="F:protein phosphatase regulator activity"/>
    <property type="evidence" value="ECO:0007669"/>
    <property type="project" value="InterPro"/>
</dbReference>
<evidence type="ECO:0000313" key="3">
    <source>
        <dbReference type="EMBL" id="PSR94520.1"/>
    </source>
</evidence>
<dbReference type="GO" id="GO:0005737">
    <property type="term" value="C:cytoplasm"/>
    <property type="evidence" value="ECO:0007669"/>
    <property type="project" value="TreeGrafter"/>
</dbReference>
<feature type="compositionally biased region" description="Low complexity" evidence="2">
    <location>
        <begin position="415"/>
        <end position="440"/>
    </location>
</feature>
<feature type="compositionally biased region" description="Polar residues" evidence="2">
    <location>
        <begin position="570"/>
        <end position="582"/>
    </location>
</feature>
<evidence type="ECO:0000256" key="1">
    <source>
        <dbReference type="ARBA" id="ARBA00009207"/>
    </source>
</evidence>
<evidence type="ECO:0000313" key="4">
    <source>
        <dbReference type="Proteomes" id="UP000241462"/>
    </source>
</evidence>
<feature type="compositionally biased region" description="Acidic residues" evidence="2">
    <location>
        <begin position="727"/>
        <end position="740"/>
    </location>
</feature>
<dbReference type="InterPro" id="IPR015267">
    <property type="entry name" value="PPP4R2"/>
</dbReference>
<dbReference type="PANTHER" id="PTHR16487:SF0">
    <property type="entry name" value="PROTEIN PHOSPHATASE 4 REGULATORY SUBUNIT 2-RELATED"/>
    <property type="match status" value="1"/>
</dbReference>
<feature type="compositionally biased region" description="Basic and acidic residues" evidence="2">
    <location>
        <begin position="340"/>
        <end position="349"/>
    </location>
</feature>
<reference evidence="3 4" key="1">
    <citation type="journal article" date="2018" name="Mycol. Prog.">
        <title>Coniella lustricola, a new species from submerged detritus.</title>
        <authorList>
            <person name="Raudabaugh D.B."/>
            <person name="Iturriaga T."/>
            <person name="Carver A."/>
            <person name="Mondo S."/>
            <person name="Pangilinan J."/>
            <person name="Lipzen A."/>
            <person name="He G."/>
            <person name="Amirebrahimi M."/>
            <person name="Grigoriev I.V."/>
            <person name="Miller A.N."/>
        </authorList>
    </citation>
    <scope>NUCLEOTIDE SEQUENCE [LARGE SCALE GENOMIC DNA]</scope>
    <source>
        <strain evidence="3 4">B22-T-1</strain>
    </source>
</reference>
<comment type="similarity">
    <text evidence="1">Belongs to the PPP4R2 family.</text>
</comment>
<feature type="compositionally biased region" description="Basic and acidic residues" evidence="2">
    <location>
        <begin position="597"/>
        <end position="622"/>
    </location>
</feature>
<dbReference type="STRING" id="2025994.A0A2T3AFG7"/>
<keyword evidence="4" id="KW-1185">Reference proteome</keyword>